<dbReference type="Proteomes" id="UP000438991">
    <property type="component" value="Unassembled WGS sequence"/>
</dbReference>
<dbReference type="Proteomes" id="UP000289200">
    <property type="component" value="Unassembled WGS sequence"/>
</dbReference>
<proteinExistence type="predicted"/>
<evidence type="ECO:0000313" key="5">
    <source>
        <dbReference type="Proteomes" id="UP000438991"/>
    </source>
</evidence>
<evidence type="ECO:0000313" key="4">
    <source>
        <dbReference type="Proteomes" id="UP000289200"/>
    </source>
</evidence>
<feature type="compositionally biased region" description="Basic and acidic residues" evidence="1">
    <location>
        <begin position="1"/>
        <end position="18"/>
    </location>
</feature>
<feature type="region of interest" description="Disordered" evidence="1">
    <location>
        <begin position="1"/>
        <end position="21"/>
    </location>
</feature>
<accession>A0A3S5CY27</accession>
<keyword evidence="4" id="KW-1185">Reference proteome</keyword>
<dbReference type="EMBL" id="WNKV01000002">
    <property type="protein sequence ID" value="MTW15339.1"/>
    <property type="molecule type" value="Genomic_DNA"/>
</dbReference>
<dbReference type="AlphaFoldDB" id="A0A3S5CY27"/>
<evidence type="ECO:0000313" key="2">
    <source>
        <dbReference type="EMBL" id="MTW15339.1"/>
    </source>
</evidence>
<comment type="caution">
    <text evidence="3">The sequence shown here is derived from an EMBL/GenBank/DDBJ whole genome shotgun (WGS) entry which is preliminary data.</text>
</comment>
<gene>
    <name evidence="2" type="ORF">GJ689_03855</name>
    <name evidence="3" type="ORF">RHODGE_RHODGE_00016</name>
</gene>
<reference evidence="4" key="2">
    <citation type="submission" date="2018-10" db="EMBL/GenBank/DDBJ databases">
        <authorList>
            <person name="Peiro R."/>
            <person name="Begona"/>
            <person name="Cbmso G."/>
            <person name="Lopez M."/>
            <person name="Gonzalez S."/>
            <person name="Sacristan E."/>
            <person name="Castillo E."/>
        </authorList>
    </citation>
    <scope>NUCLEOTIDE SEQUENCE [LARGE SCALE GENOMIC DNA]</scope>
</reference>
<dbReference type="EMBL" id="UWOC01000001">
    <property type="protein sequence ID" value="VCU06926.1"/>
    <property type="molecule type" value="Genomic_DNA"/>
</dbReference>
<protein>
    <submittedName>
        <fullName evidence="3">Uncharacterized protein</fullName>
    </submittedName>
</protein>
<reference evidence="2 5" key="3">
    <citation type="submission" date="2019-11" db="EMBL/GenBank/DDBJ databases">
        <title>Whole-genome sequence of Rhodoplanes serenus DSM 18633, type strain.</title>
        <authorList>
            <person name="Kyndt J.A."/>
            <person name="Meyer T.E."/>
        </authorList>
    </citation>
    <scope>NUCLEOTIDE SEQUENCE [LARGE SCALE GENOMIC DNA]</scope>
    <source>
        <strain evidence="2 5">DSM 18633</strain>
    </source>
</reference>
<evidence type="ECO:0000313" key="3">
    <source>
        <dbReference type="EMBL" id="VCU06926.1"/>
    </source>
</evidence>
<reference evidence="3" key="1">
    <citation type="submission" date="2018-10" db="EMBL/GenBank/DDBJ databases">
        <authorList>
            <person name="Peiro R."/>
            <person name="Begona"/>
            <person name="Cbmso G."/>
            <person name="Lopez M."/>
            <person name="Gonzalez S."/>
            <person name="Sacristan E."/>
            <person name="Castillo E."/>
        </authorList>
    </citation>
    <scope>NUCLEOTIDE SEQUENCE</scope>
    <source>
        <strain evidence="3">Rhod_genome</strain>
    </source>
</reference>
<name>A0A3S5CY27_9BRAD</name>
<evidence type="ECO:0000256" key="1">
    <source>
        <dbReference type="SAM" id="MobiDB-lite"/>
    </source>
</evidence>
<organism evidence="3 4">
    <name type="scientific">Rhodoplanes serenus</name>
    <dbReference type="NCBI Taxonomy" id="200615"/>
    <lineage>
        <taxon>Bacteria</taxon>
        <taxon>Pseudomonadati</taxon>
        <taxon>Pseudomonadota</taxon>
        <taxon>Alphaproteobacteria</taxon>
        <taxon>Hyphomicrobiales</taxon>
        <taxon>Nitrobacteraceae</taxon>
        <taxon>Rhodoplanes</taxon>
    </lineage>
</organism>
<sequence length="64" mass="7127">MTIHDIKSRSDRSGESTHEALPQGRLLDRLALMVGGIFGDAHYVPPAARNERRPIKTWTPGGWC</sequence>
<dbReference type="RefSeq" id="WP_129607137.1">
    <property type="nucleotide sequence ID" value="NZ_UWOC01000001.1"/>
</dbReference>